<name>A0A4D4LL43_STRVO</name>
<evidence type="ECO:0000313" key="2">
    <source>
        <dbReference type="EMBL" id="GDY59950.1"/>
    </source>
</evidence>
<keyword evidence="3" id="KW-1185">Reference proteome</keyword>
<evidence type="ECO:0000313" key="3">
    <source>
        <dbReference type="Proteomes" id="UP000301309"/>
    </source>
</evidence>
<dbReference type="EMBL" id="BJHW01000002">
    <property type="protein sequence ID" value="GDY59950.1"/>
    <property type="molecule type" value="Genomic_DNA"/>
</dbReference>
<accession>A0A4D4LL43</accession>
<reference evidence="2 3" key="1">
    <citation type="journal article" date="2020" name="Int. J. Syst. Evol. Microbiol.">
        <title>Reclassification of Streptomyces castelarensis and Streptomyces sporoclivatus as later heterotypic synonyms of Streptomyces antimycoticus.</title>
        <authorList>
            <person name="Komaki H."/>
            <person name="Tamura T."/>
        </authorList>
    </citation>
    <scope>NUCLEOTIDE SEQUENCE [LARGE SCALE GENOMIC DNA]</scope>
    <source>
        <strain evidence="2 3">NBRC 13459</strain>
    </source>
</reference>
<dbReference type="RefSeq" id="WP_344596713.1">
    <property type="nucleotide sequence ID" value="NZ_BAAASO010000040.1"/>
</dbReference>
<organism evidence="2 3">
    <name type="scientific">Streptomyces violaceusniger</name>
    <dbReference type="NCBI Taxonomy" id="68280"/>
    <lineage>
        <taxon>Bacteria</taxon>
        <taxon>Bacillati</taxon>
        <taxon>Actinomycetota</taxon>
        <taxon>Actinomycetes</taxon>
        <taxon>Kitasatosporales</taxon>
        <taxon>Streptomycetaceae</taxon>
        <taxon>Streptomyces</taxon>
        <taxon>Streptomyces violaceusniger group</taxon>
    </lineage>
</organism>
<feature type="region of interest" description="Disordered" evidence="1">
    <location>
        <begin position="24"/>
        <end position="55"/>
    </location>
</feature>
<protein>
    <submittedName>
        <fullName evidence="2">Uncharacterized protein</fullName>
    </submittedName>
</protein>
<gene>
    <name evidence="2" type="ORF">SVIO_105730</name>
</gene>
<dbReference type="AlphaFoldDB" id="A0A4D4LL43"/>
<evidence type="ECO:0000256" key="1">
    <source>
        <dbReference type="SAM" id="MobiDB-lite"/>
    </source>
</evidence>
<proteinExistence type="predicted"/>
<dbReference type="Proteomes" id="UP000301309">
    <property type="component" value="Unassembled WGS sequence"/>
</dbReference>
<sequence length="55" mass="5969">MDLVHKAVYAFATGLVADVLTARRGPGPGQLHARLRPTRRTDIGPPPTAWRRGGH</sequence>
<comment type="caution">
    <text evidence="2">The sequence shown here is derived from an EMBL/GenBank/DDBJ whole genome shotgun (WGS) entry which is preliminary data.</text>
</comment>